<dbReference type="PANTHER" id="PTHR14614:SF39">
    <property type="entry name" value="HISTIDINE PROTEIN METHYLTRANSFERASE 1 HOMOLOG"/>
    <property type="match status" value="1"/>
</dbReference>
<sequence>METSSSSRDLAFSSAGTVVTYLVPQEGAVRRVLSPSSPSSVPKGSAASGLKKEPSENSRGEKGEGEDDGVAQQAWRVKAFRGGLGSAGDPRASQEGQREMGMQQVTEGKYEGGFALWECTWDLVKFLLKLNPANFQDAHVLDLGCGHGLAGLLMLQRGAGAVVFQDLNPEVLTSVTAPTVALNMSESDAALTAHAPRHDHQMRVCRRAANAQAAEPPSPVSAPAPSLFLPANCLLLPASWEAFPALCCSCGCSCSEANAASSASPPFPSTSSPPCSGASAFTACPSSSAEHGRRDRSSPHAQFDWIVASECIYRPKLFGTLRQLLKTRLKRSGKALVAGKRYYFGLGGGTLPFLHFLRKAESEARERQAKAETKERGHVAEDGSNAPECSASDVCMDESTEQHADSATDAEDELEVSVALAIEDKASNVRDILVIEKKRRNVTATPS</sequence>
<dbReference type="EMBL" id="FR823392">
    <property type="protein sequence ID" value="CBZ55172.1"/>
    <property type="molecule type" value="Genomic_DNA"/>
</dbReference>
<dbReference type="EMBL" id="LN714486">
    <property type="protein sequence ID" value="CEL69899.1"/>
    <property type="molecule type" value="Genomic_DNA"/>
</dbReference>
<comment type="similarity">
    <text evidence="9">Belongs to the methyltransferase superfamily. METTL18 family.</text>
</comment>
<evidence type="ECO:0000256" key="6">
    <source>
        <dbReference type="ARBA" id="ARBA00022679"/>
    </source>
</evidence>
<keyword evidence="5" id="KW-0489">Methyltransferase</keyword>
<dbReference type="eggNOG" id="KOG2920">
    <property type="taxonomic scope" value="Eukaryota"/>
</dbReference>
<evidence type="ECO:0000256" key="9">
    <source>
        <dbReference type="ARBA" id="ARBA00038126"/>
    </source>
</evidence>
<organism evidence="11 13">
    <name type="scientific">Neospora caninum (strain Liverpool)</name>
    <dbReference type="NCBI Taxonomy" id="572307"/>
    <lineage>
        <taxon>Eukaryota</taxon>
        <taxon>Sar</taxon>
        <taxon>Alveolata</taxon>
        <taxon>Apicomplexa</taxon>
        <taxon>Conoidasida</taxon>
        <taxon>Coccidia</taxon>
        <taxon>Eucoccidiorida</taxon>
        <taxon>Eimeriorina</taxon>
        <taxon>Sarcocystidae</taxon>
        <taxon>Neospora</taxon>
    </lineage>
</organism>
<proteinExistence type="inferred from homology"/>
<dbReference type="InterPro" id="IPR029063">
    <property type="entry name" value="SAM-dependent_MTases_sf"/>
</dbReference>
<comment type="subcellular location">
    <subcellularLocation>
        <location evidence="2">Cytoplasm</location>
    </subcellularLocation>
    <subcellularLocation>
        <location evidence="1">Nucleus</location>
    </subcellularLocation>
</comment>
<feature type="compositionally biased region" description="Low complexity" evidence="10">
    <location>
        <begin position="30"/>
        <end position="49"/>
    </location>
</feature>
<dbReference type="VEuPathDB" id="ToxoDB:NCLIV_055970"/>
<dbReference type="GO" id="GO:0032259">
    <property type="term" value="P:methylation"/>
    <property type="evidence" value="ECO:0007669"/>
    <property type="project" value="UniProtKB-KW"/>
</dbReference>
<evidence type="ECO:0000256" key="1">
    <source>
        <dbReference type="ARBA" id="ARBA00004123"/>
    </source>
</evidence>
<dbReference type="Gene3D" id="3.40.50.150">
    <property type="entry name" value="Vaccinia Virus protein VP39"/>
    <property type="match status" value="1"/>
</dbReference>
<reference evidence="11" key="1">
    <citation type="submission" date="2011-02" db="EMBL/GenBank/DDBJ databases">
        <authorList>
            <person name="Aslett M."/>
        </authorList>
    </citation>
    <scope>NUCLEOTIDE SEQUENCE</scope>
    <source>
        <strain evidence="11">Liverpool</strain>
    </source>
</reference>
<feature type="region of interest" description="Disordered" evidence="10">
    <location>
        <begin position="29"/>
        <end position="70"/>
    </location>
</feature>
<evidence type="ECO:0000256" key="10">
    <source>
        <dbReference type="SAM" id="MobiDB-lite"/>
    </source>
</evidence>
<gene>
    <name evidence="12" type="ORF">BN1204_055970</name>
    <name evidence="11" type="ORF">NCLIV_055970</name>
</gene>
<dbReference type="GO" id="GO:0018064">
    <property type="term" value="F:protein-L-histidine N-tele-methyltransferase activity"/>
    <property type="evidence" value="ECO:0007669"/>
    <property type="project" value="UniProtKB-EC"/>
</dbReference>
<evidence type="ECO:0000313" key="13">
    <source>
        <dbReference type="Proteomes" id="UP000007494"/>
    </source>
</evidence>
<dbReference type="GeneID" id="13446887"/>
<evidence type="ECO:0000313" key="12">
    <source>
        <dbReference type="EMBL" id="CEL69899.1"/>
    </source>
</evidence>
<evidence type="ECO:0000256" key="2">
    <source>
        <dbReference type="ARBA" id="ARBA00004496"/>
    </source>
</evidence>
<dbReference type="OMA" id="AFPALCC"/>
<evidence type="ECO:0000256" key="8">
    <source>
        <dbReference type="ARBA" id="ARBA00023242"/>
    </source>
</evidence>
<reference evidence="12" key="4">
    <citation type="journal article" date="2015" name="PLoS ONE">
        <title>Comprehensive Evaluation of Toxoplasma gondii VEG and Neospora caninum LIV Genomes with Tachyzoite Stage Transcriptome and Proteome Defines Novel Transcript Features.</title>
        <authorList>
            <person name="Ramaprasad A."/>
            <person name="Mourier T."/>
            <person name="Naeem R."/>
            <person name="Malas T.B."/>
            <person name="Moussa E."/>
            <person name="Panigrahi A."/>
            <person name="Vermont S.J."/>
            <person name="Otto T.D."/>
            <person name="Wastling J."/>
            <person name="Pain A."/>
        </authorList>
    </citation>
    <scope>NUCLEOTIDE SEQUENCE</scope>
    <source>
        <strain evidence="12">Liverpool</strain>
    </source>
</reference>
<evidence type="ECO:0000256" key="3">
    <source>
        <dbReference type="ARBA" id="ARBA00012533"/>
    </source>
</evidence>
<dbReference type="InParanoid" id="F0VN76"/>
<keyword evidence="13" id="KW-1185">Reference proteome</keyword>
<keyword evidence="6" id="KW-0808">Transferase</keyword>
<keyword evidence="4" id="KW-0963">Cytoplasm</keyword>
<accession>F0VN76</accession>
<feature type="compositionally biased region" description="Basic and acidic residues" evidence="10">
    <location>
        <begin position="365"/>
        <end position="381"/>
    </location>
</feature>
<feature type="compositionally biased region" description="Basic and acidic residues" evidence="10">
    <location>
        <begin position="50"/>
        <end position="63"/>
    </location>
</feature>
<protein>
    <recommendedName>
        <fullName evidence="3">protein-histidine N-methyltransferase</fullName>
        <ecNumber evidence="3">2.1.1.85</ecNumber>
    </recommendedName>
</protein>
<keyword evidence="8" id="KW-0539">Nucleus</keyword>
<dbReference type="PANTHER" id="PTHR14614">
    <property type="entry name" value="HEPATOCELLULAR CARCINOMA-ASSOCIATED ANTIGEN"/>
    <property type="match status" value="1"/>
</dbReference>
<reference evidence="11" key="2">
    <citation type="submission" date="2011-03" db="EMBL/GenBank/DDBJ databases">
        <title>Comparative genomics and transcriptomics of Neospora caninum and Toxoplasma gondii.</title>
        <authorList>
            <person name="Reid A.J."/>
            <person name="Sohal A."/>
            <person name="Harris D."/>
            <person name="Quail M."/>
            <person name="Sanders M."/>
            <person name="Berriman M."/>
            <person name="Wastling J.M."/>
            <person name="Pain A."/>
        </authorList>
    </citation>
    <scope>NUCLEOTIDE SEQUENCE</scope>
    <source>
        <strain evidence="11">Liverpool</strain>
    </source>
</reference>
<evidence type="ECO:0000256" key="4">
    <source>
        <dbReference type="ARBA" id="ARBA00022490"/>
    </source>
</evidence>
<feature type="region of interest" description="Disordered" evidence="10">
    <location>
        <begin position="365"/>
        <end position="410"/>
    </location>
</feature>
<dbReference type="AlphaFoldDB" id="F0VN76"/>
<dbReference type="InterPro" id="IPR019410">
    <property type="entry name" value="Methyltransf_16"/>
</dbReference>
<evidence type="ECO:0000256" key="7">
    <source>
        <dbReference type="ARBA" id="ARBA00022691"/>
    </source>
</evidence>
<evidence type="ECO:0000256" key="5">
    <source>
        <dbReference type="ARBA" id="ARBA00022603"/>
    </source>
</evidence>
<dbReference type="OrthoDB" id="1723750at2759"/>
<dbReference type="SUPFAM" id="SSF53335">
    <property type="entry name" value="S-adenosyl-L-methionine-dependent methyltransferases"/>
    <property type="match status" value="1"/>
</dbReference>
<reference evidence="13" key="3">
    <citation type="journal article" date="2012" name="PLoS Pathog.">
        <title>Comparative genomics of the apicomplexan parasites Toxoplasma gondii and Neospora caninum: Coccidia differing in host range and transmission strategy.</title>
        <authorList>
            <person name="Reid A.J."/>
            <person name="Vermont S.J."/>
            <person name="Cotton J.A."/>
            <person name="Harris D."/>
            <person name="Hill-Cawthorne G.A."/>
            <person name="Konen-Waisman S."/>
            <person name="Latham S.M."/>
            <person name="Mourier T."/>
            <person name="Norton R."/>
            <person name="Quail M.A."/>
            <person name="Sanders M."/>
            <person name="Shanmugam D."/>
            <person name="Sohal A."/>
            <person name="Wasmuth J.D."/>
            <person name="Brunk B."/>
            <person name="Grigg M.E."/>
            <person name="Howard J.C."/>
            <person name="Parkinson J."/>
            <person name="Roos D.S."/>
            <person name="Trees A.J."/>
            <person name="Berriman M."/>
            <person name="Pain A."/>
            <person name="Wastling J.M."/>
        </authorList>
    </citation>
    <scope>NUCLEOTIDE SEQUENCE [LARGE SCALE GENOMIC DNA]</scope>
    <source>
        <strain evidence="13">Liverpool</strain>
    </source>
</reference>
<evidence type="ECO:0000313" key="11">
    <source>
        <dbReference type="EMBL" id="CBZ55172.1"/>
    </source>
</evidence>
<name>F0VN76_NEOCL</name>
<dbReference type="Proteomes" id="UP000007494">
    <property type="component" value="Chromosome XI"/>
</dbReference>
<dbReference type="FunCoup" id="F0VN76">
    <property type="interactions" value="328"/>
</dbReference>
<dbReference type="RefSeq" id="XP_003885200.1">
    <property type="nucleotide sequence ID" value="XM_003885151.1"/>
</dbReference>
<dbReference type="GO" id="GO:0005737">
    <property type="term" value="C:cytoplasm"/>
    <property type="evidence" value="ECO:0007669"/>
    <property type="project" value="UniProtKB-SubCell"/>
</dbReference>
<keyword evidence="7" id="KW-0949">S-adenosyl-L-methionine</keyword>
<dbReference type="GO" id="GO:0005634">
    <property type="term" value="C:nucleus"/>
    <property type="evidence" value="ECO:0007669"/>
    <property type="project" value="UniProtKB-SubCell"/>
</dbReference>
<dbReference type="EC" id="2.1.1.85" evidence="3"/>